<dbReference type="Gene3D" id="3.40.50.1820">
    <property type="entry name" value="alpha/beta hydrolase"/>
    <property type="match status" value="1"/>
</dbReference>
<protein>
    <recommendedName>
        <fullName evidence="6">Fatty acid synthase</fullName>
        <ecNumber evidence="4">2.3.1.38</ecNumber>
        <ecNumber evidence="5">2.3.1.39</ecNumber>
        <ecNumber evidence="2">2.3.1.85</ecNumber>
        <ecNumber evidence="1">3.1.2.14</ecNumber>
        <ecNumber evidence="3">4.2.1.59</ecNumber>
    </recommendedName>
</protein>
<dbReference type="GO" id="GO:0006633">
    <property type="term" value="P:fatty acid biosynthetic process"/>
    <property type="evidence" value="ECO:0007669"/>
    <property type="project" value="TreeGrafter"/>
</dbReference>
<evidence type="ECO:0000256" key="3">
    <source>
        <dbReference type="ARBA" id="ARBA00013167"/>
    </source>
</evidence>
<dbReference type="PANTHER" id="PTHR43775">
    <property type="entry name" value="FATTY ACID SYNTHASE"/>
    <property type="match status" value="1"/>
</dbReference>
<dbReference type="EC" id="2.3.1.85" evidence="2"/>
<dbReference type="InterPro" id="IPR006162">
    <property type="entry name" value="Ppantetheine_attach_site"/>
</dbReference>
<evidence type="ECO:0000256" key="11">
    <source>
        <dbReference type="ARBA" id="ARBA00044883"/>
    </source>
</evidence>
<evidence type="ECO:0000256" key="1">
    <source>
        <dbReference type="ARBA" id="ARBA00012480"/>
    </source>
</evidence>
<evidence type="ECO:0000256" key="8">
    <source>
        <dbReference type="ARBA" id="ARBA00022553"/>
    </source>
</evidence>
<keyword evidence="9" id="KW-0808">Transferase</keyword>
<feature type="active site" description="Proton donor; for dehydratase activity" evidence="12">
    <location>
        <position position="375"/>
    </location>
</feature>
<dbReference type="InterPro" id="IPR013968">
    <property type="entry name" value="PKS_KR"/>
</dbReference>
<dbReference type="InterPro" id="IPR036736">
    <property type="entry name" value="ACP-like_sf"/>
</dbReference>
<dbReference type="EC" id="2.3.1.39" evidence="5"/>
<dbReference type="InterPro" id="IPR009081">
    <property type="entry name" value="PP-bd_ACP"/>
</dbReference>
<dbReference type="InterPro" id="IPR029058">
    <property type="entry name" value="AB_hydrolase_fold"/>
</dbReference>
<dbReference type="Gene3D" id="3.30.70.3290">
    <property type="match status" value="1"/>
</dbReference>
<dbReference type="Gene3D" id="3.10.129.110">
    <property type="entry name" value="Polyketide synthase dehydratase"/>
    <property type="match status" value="1"/>
</dbReference>
<dbReference type="FunFam" id="3.40.50.720:FF:000209">
    <property type="entry name" value="Polyketide synthase Pks12"/>
    <property type="match status" value="1"/>
</dbReference>
<feature type="region of interest" description="C-terminal hotdog fold" evidence="12">
    <location>
        <begin position="326"/>
        <end position="450"/>
    </location>
</feature>
<dbReference type="InterPro" id="IPR042104">
    <property type="entry name" value="PKS_dehydratase_sf"/>
</dbReference>
<feature type="region of interest" description="N-terminal hotdog fold" evidence="12">
    <location>
        <begin position="189"/>
        <end position="314"/>
    </location>
</feature>
<dbReference type="GO" id="GO:0016297">
    <property type="term" value="F:fatty acyl-[ACP] hydrolase activity"/>
    <property type="evidence" value="ECO:0007669"/>
    <property type="project" value="UniProtKB-EC"/>
</dbReference>
<dbReference type="SUPFAM" id="SSF53474">
    <property type="entry name" value="alpha/beta-Hydrolases"/>
    <property type="match status" value="1"/>
</dbReference>
<dbReference type="GO" id="GO:0016491">
    <property type="term" value="F:oxidoreductase activity"/>
    <property type="evidence" value="ECO:0007669"/>
    <property type="project" value="InterPro"/>
</dbReference>
<dbReference type="CDD" id="cd08954">
    <property type="entry name" value="KR_1_FAS_SDR_x"/>
    <property type="match status" value="1"/>
</dbReference>
<dbReference type="GO" id="GO:0019171">
    <property type="term" value="F:(3R)-hydroxyacyl-[acyl-carrier-protein] dehydratase activity"/>
    <property type="evidence" value="ECO:0007669"/>
    <property type="project" value="UniProtKB-EC"/>
</dbReference>
<proteinExistence type="predicted"/>
<dbReference type="GO" id="GO:0004314">
    <property type="term" value="F:[acyl-carrier-protein] S-malonyltransferase activity"/>
    <property type="evidence" value="ECO:0007669"/>
    <property type="project" value="UniProtKB-EC"/>
</dbReference>
<evidence type="ECO:0000256" key="9">
    <source>
        <dbReference type="ARBA" id="ARBA00022679"/>
    </source>
</evidence>
<evidence type="ECO:0000256" key="12">
    <source>
        <dbReference type="PROSITE-ProRule" id="PRU01363"/>
    </source>
</evidence>
<dbReference type="Gene3D" id="1.10.1200.10">
    <property type="entry name" value="ACP-like"/>
    <property type="match status" value="1"/>
</dbReference>
<evidence type="ECO:0000256" key="4">
    <source>
        <dbReference type="ARBA" id="ARBA00013256"/>
    </source>
</evidence>
<evidence type="ECO:0000256" key="5">
    <source>
        <dbReference type="ARBA" id="ARBA00013258"/>
    </source>
</evidence>
<evidence type="ECO:0000256" key="10">
    <source>
        <dbReference type="ARBA" id="ARBA00023239"/>
    </source>
</evidence>
<accession>A0A653BVD8</accession>
<gene>
    <name evidence="15" type="ORF">CALMAC_LOCUS4068</name>
</gene>
<dbReference type="Proteomes" id="UP000410492">
    <property type="component" value="Unassembled WGS sequence"/>
</dbReference>
<dbReference type="SMART" id="SM00829">
    <property type="entry name" value="PKS_ER"/>
    <property type="match status" value="1"/>
</dbReference>
<dbReference type="GO" id="GO:0004312">
    <property type="term" value="F:fatty acid synthase activity"/>
    <property type="evidence" value="ECO:0007669"/>
    <property type="project" value="UniProtKB-EC"/>
</dbReference>
<dbReference type="InterPro" id="IPR049900">
    <property type="entry name" value="PKS_mFAS_DH"/>
</dbReference>
<sequence length="1622" mass="182941">MFNCAVAINEAFSKVCDFTSTSIHENSNGIHEPTIGLNNGYNDHTECEDRYGYVAEQFKRTLKSNQLTPIKEKLLKELRSLLPTTKGQDFTPEYLLSALTNNFYSTNLAAEENSVLFNLGWIYTNKDIEATVIKYGTEDKQNAIHELLKAIGSMYVCGHQPQLQNLYPPVQFPVSRGTRMISPFIRWNHERDWYALYYDEVQVAGNGEQRNILLQLSDPQWSFIDGHVIDGRNLFPATGYLYLAWETLCYIQELSMSQTTVIFYDCRFHRATSMPAKGTVAMSVTVQMGTGQFEVVEGDAPIVTGRIKLIKDYSRKYAEVDFVAPNNYLKTKDIYKELRLRGYNYTKGFRGLQDCDVNASKGHVKWEDNWITFMDNMLQMKLLQTDSRLLYVPIYIREVIVPAPDHLAWVNKSFTEIGKPPNLPVYCDKDTDVIRCGGVTIKGLLASSIPRRKDLGVPVLEKYEFVPNEASLNLKESVRVNMQIILENTLMYKIKVVEVVDQYTEKEAELVTPIIHTVLEDQPLIAPIMKILSKTPIDDVARGPIPVEDKDINSEKDWLLVVVSKIFSRSQLQDTETILSCAAENGFVLSREPKNFDPSTVSNSDIVICTIHKTPTECLVFFKKQSKERPTNIVQITNTKTFPWMERVQNLIKIKPNEDILLYAEKEPLSGIMGLVNCLRREPESRNVKGLFLMDTDKTFSPSDPFFAKQLKKDMAINVLKEGKWGTYRHLRLSDIRELENEHFIANVTVRGDLSSLKWLEGPLNHKMKTPSEKSMVYICYATLNFRDVMTATGKINADVVTPSRLEQENVQGFEFSGIDEHGNRVMGMSTSRALSTVLLNDEYLNMKIPDHMSLEDAATIPVVYGTVVVALKLRAGMKRGDSILIHSGTGGIGQAAIRMALYEGCTVFTTVGTREKRDFLRKEFPQINVNHIGSSRDTSFEQMVYRGTKGRGVDIVLNSLAEEKLLAGVRCLARGGRFVEIGKFDLAGNHPLQLELLKKEASFVGVMLDRLFEGTPETKLQMVRYLEQAMRSDAVKPMNRTVFKYNEVEQAFRYMTTGKHMGKVIVQIRDPKQITSIPPVKTFKGHPRYFCYPEKTYVVIGGLGGFGLELADWLILRGARKLILTSRKGVRTGYQRLRIKIWRSYGVLVHISKADITTRDGCVELIKESNTFGPVHAIFNLAVELADAIFDNQTPESFVTSFKPKANATQYLDEITRELCPDLRDFVVFSSVTCGRGNAGQTNYGMANSVMERICERRRKDGYPALAIEWGAIGEVGIVAEMQEEDFEIEISGTLQQKISSCLSALDLFLRQTEATIVSSIVVAEKRSASGASDNAVDAVLHILGVDDIKSVSSHVTLAELGMDSMTAVEIRQTLEREYEILLSPKDIRSMTLARLKDIQEELSHEDSKKIEKSEEPLDSIKLVFRIIGDESEGTMEEMPLDSKLPHGEEGPLVFALPGIEGFVKVMRKMAAGMDARVVGLQYVYDREFDTLQDMVRSLVSVIQQRISSKSTPIRLLSYSYGTVVALEVAHALESLGYVPGTVVLIDGSPTMVAEMIKQIISVGEEHVFQMLYIRHIMSFYLSSDVFNKHHAYVDWVESFFVLHTLESFLGLVPQHCGSLA</sequence>
<dbReference type="InterPro" id="IPR011032">
    <property type="entry name" value="GroES-like_sf"/>
</dbReference>
<dbReference type="InterPro" id="IPR036291">
    <property type="entry name" value="NAD(P)-bd_dom_sf"/>
</dbReference>
<evidence type="ECO:0000259" key="13">
    <source>
        <dbReference type="PROSITE" id="PS50075"/>
    </source>
</evidence>
<dbReference type="InterPro" id="IPR020806">
    <property type="entry name" value="PKS_PP-bd"/>
</dbReference>
<dbReference type="PROSITE" id="PS00012">
    <property type="entry name" value="PHOSPHOPANTETHEINE"/>
    <property type="match status" value="1"/>
</dbReference>
<reference evidence="15 16" key="1">
    <citation type="submission" date="2019-01" db="EMBL/GenBank/DDBJ databases">
        <authorList>
            <person name="Sayadi A."/>
        </authorList>
    </citation>
    <scope>NUCLEOTIDE SEQUENCE [LARGE SCALE GENOMIC DNA]</scope>
</reference>
<dbReference type="OrthoDB" id="329835at2759"/>
<keyword evidence="7" id="KW-0596">Phosphopantetheine</keyword>
<keyword evidence="16" id="KW-1185">Reference proteome</keyword>
<dbReference type="PROSITE" id="PS52019">
    <property type="entry name" value="PKS_MFAS_DH"/>
    <property type="match status" value="1"/>
</dbReference>
<keyword evidence="8" id="KW-0597">Phosphoprotein</keyword>
<feature type="domain" description="Carrier" evidence="13">
    <location>
        <begin position="1331"/>
        <end position="1408"/>
    </location>
</feature>
<dbReference type="InterPro" id="IPR020843">
    <property type="entry name" value="ER"/>
</dbReference>
<dbReference type="GO" id="GO:0004313">
    <property type="term" value="F:[acyl-carrier-protein] S-acetyltransferase activity"/>
    <property type="evidence" value="ECO:0007669"/>
    <property type="project" value="UniProtKB-EC"/>
</dbReference>
<dbReference type="Pfam" id="PF00550">
    <property type="entry name" value="PP-binding"/>
    <property type="match status" value="1"/>
</dbReference>
<dbReference type="InterPro" id="IPR057326">
    <property type="entry name" value="KR_dom"/>
</dbReference>
<evidence type="ECO:0000313" key="16">
    <source>
        <dbReference type="Proteomes" id="UP000410492"/>
    </source>
</evidence>
<dbReference type="EMBL" id="CAACVG010005764">
    <property type="protein sequence ID" value="VEN39582.1"/>
    <property type="molecule type" value="Genomic_DNA"/>
</dbReference>
<dbReference type="EC" id="2.3.1.38" evidence="4"/>
<dbReference type="EC" id="3.1.2.14" evidence="1"/>
<dbReference type="Pfam" id="PF13602">
    <property type="entry name" value="ADH_zinc_N_2"/>
    <property type="match status" value="1"/>
</dbReference>
<dbReference type="SUPFAM" id="SSF47336">
    <property type="entry name" value="ACP-like"/>
    <property type="match status" value="1"/>
</dbReference>
<dbReference type="PANTHER" id="PTHR43775:SF23">
    <property type="entry name" value="FATTY ACID SYNTHASE 3"/>
    <property type="match status" value="1"/>
</dbReference>
<dbReference type="InterPro" id="IPR001031">
    <property type="entry name" value="Thioesterase"/>
</dbReference>
<organism evidence="15 16">
    <name type="scientific">Callosobruchus maculatus</name>
    <name type="common">Southern cowpea weevil</name>
    <name type="synonym">Pulse bruchid</name>
    <dbReference type="NCBI Taxonomy" id="64391"/>
    <lineage>
        <taxon>Eukaryota</taxon>
        <taxon>Metazoa</taxon>
        <taxon>Ecdysozoa</taxon>
        <taxon>Arthropoda</taxon>
        <taxon>Hexapoda</taxon>
        <taxon>Insecta</taxon>
        <taxon>Pterygota</taxon>
        <taxon>Neoptera</taxon>
        <taxon>Endopterygota</taxon>
        <taxon>Coleoptera</taxon>
        <taxon>Polyphaga</taxon>
        <taxon>Cucujiformia</taxon>
        <taxon>Chrysomeloidea</taxon>
        <taxon>Chrysomelidae</taxon>
        <taxon>Bruchinae</taxon>
        <taxon>Bruchini</taxon>
        <taxon>Callosobruchus</taxon>
    </lineage>
</organism>
<name>A0A653BVD8_CALMS</name>
<dbReference type="Pfam" id="PF08659">
    <property type="entry name" value="KR"/>
    <property type="match status" value="1"/>
</dbReference>
<dbReference type="InterPro" id="IPR050091">
    <property type="entry name" value="PKS_NRPS_Biosynth_Enz"/>
</dbReference>
<evidence type="ECO:0000256" key="7">
    <source>
        <dbReference type="ARBA" id="ARBA00022450"/>
    </source>
</evidence>
<dbReference type="Pfam" id="PF00975">
    <property type="entry name" value="Thioesterase"/>
    <property type="match status" value="1"/>
</dbReference>
<evidence type="ECO:0000259" key="14">
    <source>
        <dbReference type="PROSITE" id="PS52019"/>
    </source>
</evidence>
<dbReference type="SUPFAM" id="SSF51735">
    <property type="entry name" value="NAD(P)-binding Rossmann-fold domains"/>
    <property type="match status" value="2"/>
</dbReference>
<dbReference type="InterPro" id="IPR049391">
    <property type="entry name" value="FAS_pseudo-KR"/>
</dbReference>
<dbReference type="PROSITE" id="PS50075">
    <property type="entry name" value="CARRIER"/>
    <property type="match status" value="1"/>
</dbReference>
<dbReference type="CDD" id="cd05195">
    <property type="entry name" value="enoyl_red"/>
    <property type="match status" value="1"/>
</dbReference>
<dbReference type="SMART" id="SM00822">
    <property type="entry name" value="PKS_KR"/>
    <property type="match status" value="1"/>
</dbReference>
<keyword evidence="10" id="KW-0456">Lyase</keyword>
<comment type="catalytic activity">
    <reaction evidence="11">
        <text>acetyl-CoA + n malonyl-CoA + 2n NADPH + 2n H(+) = a long-chain fatty acid + (n+1) CoA + n CO2 + 2n NADP(+).</text>
        <dbReference type="EC" id="2.3.1.85"/>
    </reaction>
</comment>
<dbReference type="Gene3D" id="3.90.180.10">
    <property type="entry name" value="Medium-chain alcohol dehydrogenases, catalytic domain"/>
    <property type="match status" value="1"/>
</dbReference>
<dbReference type="GO" id="GO:0031177">
    <property type="term" value="F:phosphopantetheine binding"/>
    <property type="evidence" value="ECO:0007669"/>
    <property type="project" value="InterPro"/>
</dbReference>
<evidence type="ECO:0000256" key="2">
    <source>
        <dbReference type="ARBA" id="ARBA00012873"/>
    </source>
</evidence>
<feature type="domain" description="PKS/mFAS DH" evidence="14">
    <location>
        <begin position="189"/>
        <end position="450"/>
    </location>
</feature>
<evidence type="ECO:0000256" key="6">
    <source>
        <dbReference type="ARBA" id="ARBA00018769"/>
    </source>
</evidence>
<evidence type="ECO:0000313" key="15">
    <source>
        <dbReference type="EMBL" id="VEN39582.1"/>
    </source>
</evidence>
<dbReference type="SMART" id="SM00823">
    <property type="entry name" value="PKS_PP"/>
    <property type="match status" value="1"/>
</dbReference>
<dbReference type="Gene3D" id="3.40.50.720">
    <property type="entry name" value="NAD(P)-binding Rossmann-like Domain"/>
    <property type="match status" value="1"/>
</dbReference>
<dbReference type="Pfam" id="PF21149">
    <property type="entry name" value="FAS_pseudo-KR"/>
    <property type="match status" value="1"/>
</dbReference>
<feature type="active site" description="Proton acceptor; for dehydratase activity" evidence="12">
    <location>
        <position position="227"/>
    </location>
</feature>
<dbReference type="EC" id="4.2.1.59" evidence="3"/>
<dbReference type="SUPFAM" id="SSF50129">
    <property type="entry name" value="GroES-like"/>
    <property type="match status" value="1"/>
</dbReference>